<feature type="transmembrane region" description="Helical" evidence="2">
    <location>
        <begin position="190"/>
        <end position="209"/>
    </location>
</feature>
<feature type="transmembrane region" description="Helical" evidence="2">
    <location>
        <begin position="692"/>
        <end position="711"/>
    </location>
</feature>
<protein>
    <recommendedName>
        <fullName evidence="7">DUF2421 domain-containing protein</fullName>
    </recommendedName>
</protein>
<organism evidence="5 6">
    <name type="scientific">Gymnopilus junonius</name>
    <name type="common">Spectacular rustgill mushroom</name>
    <name type="synonym">Gymnopilus spectabilis subsp. junonius</name>
    <dbReference type="NCBI Taxonomy" id="109634"/>
    <lineage>
        <taxon>Eukaryota</taxon>
        <taxon>Fungi</taxon>
        <taxon>Dikarya</taxon>
        <taxon>Basidiomycota</taxon>
        <taxon>Agaricomycotina</taxon>
        <taxon>Agaricomycetes</taxon>
        <taxon>Agaricomycetidae</taxon>
        <taxon>Agaricales</taxon>
        <taxon>Agaricineae</taxon>
        <taxon>Hymenogastraceae</taxon>
        <taxon>Gymnopilus</taxon>
    </lineage>
</organism>
<keyword evidence="2" id="KW-0812">Transmembrane</keyword>
<feature type="transmembrane region" description="Helical" evidence="2">
    <location>
        <begin position="777"/>
        <end position="795"/>
    </location>
</feature>
<dbReference type="PANTHER" id="PTHR37994:SF1">
    <property type="entry name" value="ER TRANSPORTER 6TM N-TERMINAL DOMAIN-CONTAINING PROTEIN"/>
    <property type="match status" value="1"/>
</dbReference>
<feature type="domain" description="DUF2421" evidence="3">
    <location>
        <begin position="884"/>
        <end position="1093"/>
    </location>
</feature>
<dbReference type="InterPro" id="IPR018820">
    <property type="entry name" value="BRE4-related_DUF2421"/>
</dbReference>
<dbReference type="Proteomes" id="UP000724874">
    <property type="component" value="Unassembled WGS sequence"/>
</dbReference>
<feature type="transmembrane region" description="Helical" evidence="2">
    <location>
        <begin position="33"/>
        <end position="50"/>
    </location>
</feature>
<dbReference type="InterPro" id="IPR018823">
    <property type="entry name" value="ArAE_2_N"/>
</dbReference>
<comment type="caution">
    <text evidence="5">The sequence shown here is derived from an EMBL/GenBank/DDBJ whole genome shotgun (WGS) entry which is preliminary data.</text>
</comment>
<keyword evidence="6" id="KW-1185">Reference proteome</keyword>
<name>A0A9P5P0D9_GYMJU</name>
<dbReference type="Pfam" id="PF10337">
    <property type="entry name" value="ArAE_2_N"/>
    <property type="match status" value="1"/>
</dbReference>
<dbReference type="PANTHER" id="PTHR37994">
    <property type="entry name" value="ARAE_2_N DOMAIN-CONTAINING PROTEIN-RELATED"/>
    <property type="match status" value="1"/>
</dbReference>
<evidence type="ECO:0000256" key="1">
    <source>
        <dbReference type="SAM" id="MobiDB-lite"/>
    </source>
</evidence>
<evidence type="ECO:0000313" key="6">
    <source>
        <dbReference type="Proteomes" id="UP000724874"/>
    </source>
</evidence>
<evidence type="ECO:0008006" key="7">
    <source>
        <dbReference type="Google" id="ProtNLM"/>
    </source>
</evidence>
<dbReference type="OrthoDB" id="2274698at2759"/>
<feature type="transmembrane region" description="Helical" evidence="2">
    <location>
        <begin position="745"/>
        <end position="765"/>
    </location>
</feature>
<reference evidence="5" key="1">
    <citation type="submission" date="2020-11" db="EMBL/GenBank/DDBJ databases">
        <authorList>
            <consortium name="DOE Joint Genome Institute"/>
            <person name="Ahrendt S."/>
            <person name="Riley R."/>
            <person name="Andreopoulos W."/>
            <person name="LaButti K."/>
            <person name="Pangilinan J."/>
            <person name="Ruiz-duenas F.J."/>
            <person name="Barrasa J.M."/>
            <person name="Sanchez-Garcia M."/>
            <person name="Camarero S."/>
            <person name="Miyauchi S."/>
            <person name="Serrano A."/>
            <person name="Linde D."/>
            <person name="Babiker R."/>
            <person name="Drula E."/>
            <person name="Ayuso-Fernandez I."/>
            <person name="Pacheco R."/>
            <person name="Padilla G."/>
            <person name="Ferreira P."/>
            <person name="Barriuso J."/>
            <person name="Kellner H."/>
            <person name="Castanera R."/>
            <person name="Alfaro M."/>
            <person name="Ramirez L."/>
            <person name="Pisabarro A.G."/>
            <person name="Kuo A."/>
            <person name="Tritt A."/>
            <person name="Lipzen A."/>
            <person name="He G."/>
            <person name="Yan M."/>
            <person name="Ng V."/>
            <person name="Cullen D."/>
            <person name="Martin F."/>
            <person name="Rosso M.-N."/>
            <person name="Henrissat B."/>
            <person name="Hibbett D."/>
            <person name="Martinez A.T."/>
            <person name="Grigoriev I.V."/>
        </authorList>
    </citation>
    <scope>NUCLEOTIDE SEQUENCE</scope>
    <source>
        <strain evidence="5">AH 44721</strain>
    </source>
</reference>
<feature type="transmembrane region" description="Helical" evidence="2">
    <location>
        <begin position="129"/>
        <end position="151"/>
    </location>
</feature>
<accession>A0A9P5P0D9</accession>
<feature type="region of interest" description="Disordered" evidence="1">
    <location>
        <begin position="324"/>
        <end position="374"/>
    </location>
</feature>
<dbReference type="Pfam" id="PF10334">
    <property type="entry name" value="BRE4"/>
    <property type="match status" value="1"/>
</dbReference>
<evidence type="ECO:0000313" key="5">
    <source>
        <dbReference type="EMBL" id="KAF8911493.1"/>
    </source>
</evidence>
<evidence type="ECO:0000256" key="2">
    <source>
        <dbReference type="SAM" id="Phobius"/>
    </source>
</evidence>
<feature type="transmembrane region" description="Helical" evidence="2">
    <location>
        <begin position="157"/>
        <end position="178"/>
    </location>
</feature>
<gene>
    <name evidence="5" type="ORF">CPB84DRAFT_1671782</name>
</gene>
<proteinExistence type="predicted"/>
<sequence length="1126" mass="127413">MRRVLRWTVPLKSYLSSNYAWIPQNWTWSKIKPVIRCALAGWISLVLFVIPKVELMMGSAGFLILIAVFLSPPSDAFIAVLEREFLFLSMCCLSSAWSCLGIFLANLARHVHVPSATLGQVIDGKYIEARPSIIIGVFIFFGSAFILWVRANRGRGPFFFPCVISCLVMDICLTNAALFPYPFYPISRAVLVPISLHTAVALVFSLLVFPSTISAVFTTRLSSSLTPVLSALSDHAKLLATPLNSAEFAPSLNILRKDARSCETELVTLAAAGRLLKNDLIYARFAPDDFIAFQGKLKRLAGRMDGLGVYFSLVDLSRERFPGTIRTSSHSTTPGTPRDYLSRATSRTSTGTTPSLQASPRRRRHSHYRTHSTSQSHLHFHDVFYPPHSHHSHHHNDGLDSTMPHHLLHSSLLMEHTSERKAEYAVGIFESQRYLNLEAMVLMDPNEDEWNEKIRVMVKNSCTPLLEVCSVGVTAAKDWISSVRNARLPEFLSSLELKARDERFRKICEVRDRLAIALESFRTLERHAVLEPYRYAFEEDIQNPTRRFHEEEKYGGRPATEEKRGMPPHRCLFNCFLYQYNLMQLASIILEILDEILKLEDARHHCQLWIPLRRIMKTKWNFWSLSEPVDSANEDDDPGRFNLMIHHAFSSANDDLGLPQRRDPDHLPPRNLFEAVMVNIHKAFLSLGSGNVLFALKGGLLSVTLALPSLLRHSAKFAYENRFVWGIFMGQMALARFQGDTTFALWARITSTFFGALVGMIMWYISCGSGHGNSYGLAAVSAVCFPFFFYARLYWPVPILRNFVFFVTASLVRLPAHITLADAYHFHDQVIGYSYQDVRLDLPGNPGYGWSVAWRRFITVTCGVSAAFIASFFPPSTTIRGYQRHLLATTSAEIGTVYCSILSFANTKYEPEIQEIISTLLAVRNKLGRLLAMRINVGYEFSLQGRWPADRYQKIVDLQMNILFLSHLMSVLEHMDPAWSRAFLRRTRFINPDFQGDVLAVISMMSFALRTGSPLPQITPCPLVDRFMLEYRGLNAIHKDSEDDYGLPRTLSMDTLKDEQYLMFCVGIATAFSILSRLDRLMVAVKEVVGEHYHIHGVGVLRTQRPGPRGGDGSRANAVHFNLPSQ</sequence>
<feature type="compositionally biased region" description="Polar residues" evidence="1">
    <location>
        <begin position="325"/>
        <end position="335"/>
    </location>
</feature>
<feature type="compositionally biased region" description="Low complexity" evidence="1">
    <location>
        <begin position="342"/>
        <end position="355"/>
    </location>
</feature>
<evidence type="ECO:0000259" key="4">
    <source>
        <dbReference type="Pfam" id="PF10337"/>
    </source>
</evidence>
<dbReference type="AlphaFoldDB" id="A0A9P5P0D9"/>
<dbReference type="EMBL" id="JADNYJ010000004">
    <property type="protein sequence ID" value="KAF8911493.1"/>
    <property type="molecule type" value="Genomic_DNA"/>
</dbReference>
<keyword evidence="2" id="KW-1133">Transmembrane helix</keyword>
<feature type="transmembrane region" description="Helical" evidence="2">
    <location>
        <begin position="62"/>
        <end position="81"/>
    </location>
</feature>
<keyword evidence="2" id="KW-0472">Membrane</keyword>
<feature type="compositionally biased region" description="Basic residues" evidence="1">
    <location>
        <begin position="360"/>
        <end position="370"/>
    </location>
</feature>
<evidence type="ECO:0000259" key="3">
    <source>
        <dbReference type="Pfam" id="PF10334"/>
    </source>
</evidence>
<feature type="transmembrane region" description="Helical" evidence="2">
    <location>
        <begin position="87"/>
        <end position="108"/>
    </location>
</feature>
<feature type="domain" description="Putative ER transporter 6TM N-terminal" evidence="4">
    <location>
        <begin position="21"/>
        <end position="530"/>
    </location>
</feature>